<accession>A0A2S7U0U8</accession>
<dbReference type="CDD" id="cd02440">
    <property type="entry name" value="AdoMet_MTases"/>
    <property type="match status" value="1"/>
</dbReference>
<evidence type="ECO:0000313" key="2">
    <source>
        <dbReference type="Proteomes" id="UP000239907"/>
    </source>
</evidence>
<organism evidence="1 2">
    <name type="scientific">Rubritalea profundi</name>
    <dbReference type="NCBI Taxonomy" id="1658618"/>
    <lineage>
        <taxon>Bacteria</taxon>
        <taxon>Pseudomonadati</taxon>
        <taxon>Verrucomicrobiota</taxon>
        <taxon>Verrucomicrobiia</taxon>
        <taxon>Verrucomicrobiales</taxon>
        <taxon>Rubritaleaceae</taxon>
        <taxon>Rubritalea</taxon>
    </lineage>
</organism>
<name>A0A2S7U0U8_9BACT</name>
<dbReference type="PANTHER" id="PTHR43861">
    <property type="entry name" value="TRANS-ACONITATE 2-METHYLTRANSFERASE-RELATED"/>
    <property type="match status" value="1"/>
</dbReference>
<evidence type="ECO:0008006" key="3">
    <source>
        <dbReference type="Google" id="ProtNLM"/>
    </source>
</evidence>
<dbReference type="EMBL" id="MQWA01000001">
    <property type="protein sequence ID" value="PQJ28091.1"/>
    <property type="molecule type" value="Genomic_DNA"/>
</dbReference>
<dbReference type="InterPro" id="IPR029063">
    <property type="entry name" value="SAM-dependent_MTases_sf"/>
</dbReference>
<sequence length="289" mass="33421">MNNIQKNDLGPHPDFPDCRVRFDEKSGFYRTFPYPSEVSLEKFYTKEYREIRKEEPDEAYVAFMRHRAKAQKDFIIKHNAGRKFEKALDIGCGCGELLNALQPHAKFLVGYETDSMMASHALNHKRSESIEISNSHFVSENKLPENDLIVMSHVFEHIPNPVRFLSELRCRVMAPGGVLFLEVPNETDEWVKKQIKWGVRGLGHVNYFSPKSLEQILTAAGFEGVSSSVCGMSVKKHMSLRRPRNRVVRKLRKYCSKMRKPKSALPDYLVRPKNEKRIYIQTIAVNPYS</sequence>
<dbReference type="Proteomes" id="UP000239907">
    <property type="component" value="Unassembled WGS sequence"/>
</dbReference>
<proteinExistence type="predicted"/>
<dbReference type="Gene3D" id="3.40.50.150">
    <property type="entry name" value="Vaccinia Virus protein VP39"/>
    <property type="match status" value="1"/>
</dbReference>
<protein>
    <recommendedName>
        <fullName evidence="3">Methyltransferase type 12</fullName>
    </recommendedName>
</protein>
<dbReference type="RefSeq" id="WP_105042591.1">
    <property type="nucleotide sequence ID" value="NZ_MQWA01000001.1"/>
</dbReference>
<dbReference type="Pfam" id="PF13489">
    <property type="entry name" value="Methyltransf_23"/>
    <property type="match status" value="1"/>
</dbReference>
<dbReference type="AlphaFoldDB" id="A0A2S7U0U8"/>
<comment type="caution">
    <text evidence="1">The sequence shown here is derived from an EMBL/GenBank/DDBJ whole genome shotgun (WGS) entry which is preliminary data.</text>
</comment>
<gene>
    <name evidence="1" type="ORF">BSZ32_05945</name>
</gene>
<dbReference type="SUPFAM" id="SSF53335">
    <property type="entry name" value="S-adenosyl-L-methionine-dependent methyltransferases"/>
    <property type="match status" value="1"/>
</dbReference>
<dbReference type="OrthoDB" id="9760689at2"/>
<reference evidence="1 2" key="1">
    <citation type="submission" date="2016-12" db="EMBL/GenBank/DDBJ databases">
        <title>Study of bacterial adaptation to deep sea.</title>
        <authorList>
            <person name="Song J."/>
            <person name="Yoshizawa S."/>
            <person name="Kogure K."/>
        </authorList>
    </citation>
    <scope>NUCLEOTIDE SEQUENCE [LARGE SCALE GENOMIC DNA]</scope>
    <source>
        <strain evidence="1 2">SAORIC-165</strain>
    </source>
</reference>
<evidence type="ECO:0000313" key="1">
    <source>
        <dbReference type="EMBL" id="PQJ28091.1"/>
    </source>
</evidence>
<keyword evidence="2" id="KW-1185">Reference proteome</keyword>